<evidence type="ECO:0000256" key="1">
    <source>
        <dbReference type="ARBA" id="ARBA00004115"/>
    </source>
</evidence>
<organism evidence="11">
    <name type="scientific">Cyprideis torosa</name>
    <dbReference type="NCBI Taxonomy" id="163714"/>
    <lineage>
        <taxon>Eukaryota</taxon>
        <taxon>Metazoa</taxon>
        <taxon>Ecdysozoa</taxon>
        <taxon>Arthropoda</taxon>
        <taxon>Crustacea</taxon>
        <taxon>Oligostraca</taxon>
        <taxon>Ostracoda</taxon>
        <taxon>Podocopa</taxon>
        <taxon>Podocopida</taxon>
        <taxon>Cytherocopina</taxon>
        <taxon>Cytheroidea</taxon>
        <taxon>Cytherideidae</taxon>
        <taxon>Cyprideis</taxon>
    </lineage>
</organism>
<evidence type="ECO:0000256" key="3">
    <source>
        <dbReference type="ARBA" id="ARBA00022729"/>
    </source>
</evidence>
<feature type="domain" description="NOMO-like ninth beta-sandwich" evidence="8">
    <location>
        <begin position="617"/>
        <end position="685"/>
    </location>
</feature>
<evidence type="ECO:0000313" key="11">
    <source>
        <dbReference type="EMBL" id="CAD7225272.1"/>
    </source>
</evidence>
<dbReference type="GO" id="GO:0005789">
    <property type="term" value="C:endoplasmic reticulum membrane"/>
    <property type="evidence" value="ECO:0007669"/>
    <property type="project" value="UniProtKB-SubCell"/>
</dbReference>
<proteinExistence type="predicted"/>
<dbReference type="Pfam" id="PF22904">
    <property type="entry name" value="NOMO1-like_2nd"/>
    <property type="match status" value="2"/>
</dbReference>
<evidence type="ECO:0000256" key="5">
    <source>
        <dbReference type="ARBA" id="ARBA00022989"/>
    </source>
</evidence>
<reference evidence="11" key="1">
    <citation type="submission" date="2020-11" db="EMBL/GenBank/DDBJ databases">
        <authorList>
            <person name="Tran Van P."/>
        </authorList>
    </citation>
    <scope>NUCLEOTIDE SEQUENCE</scope>
</reference>
<dbReference type="Pfam" id="PF13620">
    <property type="entry name" value="CarboxypepD_reg"/>
    <property type="match status" value="1"/>
</dbReference>
<dbReference type="InterPro" id="IPR055074">
    <property type="entry name" value="NOMO1-3_2nd"/>
</dbReference>
<comment type="subcellular location">
    <subcellularLocation>
        <location evidence="1">Endoplasmic reticulum membrane</location>
        <topology evidence="1">Single-pass type I membrane protein</topology>
    </subcellularLocation>
</comment>
<dbReference type="Gene3D" id="2.60.40.1120">
    <property type="entry name" value="Carboxypeptidase-like, regulatory domain"/>
    <property type="match status" value="3"/>
</dbReference>
<dbReference type="EMBL" id="OB660541">
    <property type="protein sequence ID" value="CAD7225272.1"/>
    <property type="molecule type" value="Genomic_DNA"/>
</dbReference>
<feature type="domain" description="NOMO-like N-terminal beta-sandwich" evidence="7">
    <location>
        <begin position="32"/>
        <end position="116"/>
    </location>
</feature>
<dbReference type="InterPro" id="IPR013784">
    <property type="entry name" value="Carb-bd-like_fold"/>
</dbReference>
<protein>
    <submittedName>
        <fullName evidence="11">Uncharacterized protein</fullName>
    </submittedName>
</protein>
<dbReference type="Pfam" id="PF22902">
    <property type="entry name" value="NOMO1-like_9th"/>
    <property type="match status" value="1"/>
</dbReference>
<feature type="domain" description="NOMO second beta-sandwich" evidence="9">
    <location>
        <begin position="118"/>
        <end position="193"/>
    </location>
</feature>
<dbReference type="SUPFAM" id="SSF49452">
    <property type="entry name" value="Starch-binding domain-like"/>
    <property type="match status" value="2"/>
</dbReference>
<gene>
    <name evidence="11" type="ORF">CTOB1V02_LOCUS3217</name>
</gene>
<dbReference type="Pfam" id="PF22898">
    <property type="entry name" value="NOMO1-like_1st"/>
    <property type="match status" value="1"/>
</dbReference>
<evidence type="ECO:0000259" key="9">
    <source>
        <dbReference type="Pfam" id="PF22904"/>
    </source>
</evidence>
<evidence type="ECO:0000256" key="6">
    <source>
        <dbReference type="ARBA" id="ARBA00023136"/>
    </source>
</evidence>
<keyword evidence="6" id="KW-0472">Membrane</keyword>
<dbReference type="PANTHER" id="PTHR23303:SF14">
    <property type="entry name" value="BOS COMPLEX SUBUNIT NOMO1-RELATED"/>
    <property type="match status" value="1"/>
</dbReference>
<evidence type="ECO:0000259" key="7">
    <source>
        <dbReference type="Pfam" id="PF22898"/>
    </source>
</evidence>
<dbReference type="Pfam" id="PF23141">
    <property type="entry name" value="Ig_NOMO"/>
    <property type="match status" value="1"/>
</dbReference>
<dbReference type="InterPro" id="IPR051417">
    <property type="entry name" value="SDr/BOS_complex"/>
</dbReference>
<keyword evidence="5" id="KW-1133">Transmembrane helix</keyword>
<name>A0A7R8ZI50_9CRUS</name>
<dbReference type="InterPro" id="IPR056319">
    <property type="entry name" value="NOMO_7th"/>
</dbReference>
<dbReference type="PANTHER" id="PTHR23303">
    <property type="entry name" value="CARBOXYPEPTIDASE REGULATORY REGION-CONTAINING"/>
    <property type="match status" value="1"/>
</dbReference>
<evidence type="ECO:0000256" key="2">
    <source>
        <dbReference type="ARBA" id="ARBA00022692"/>
    </source>
</evidence>
<dbReference type="InterPro" id="IPR013783">
    <property type="entry name" value="Ig-like_fold"/>
</dbReference>
<evidence type="ECO:0000256" key="4">
    <source>
        <dbReference type="ARBA" id="ARBA00022824"/>
    </source>
</evidence>
<sequence>MRARSMISVVLIIVLEASYLQFSAAGDILGCGGFIRSSIPIQFTKVEVKLYTKQGALKYTTDCAPNNGYYFLPVYEKGAYTLRIHPPKGWTFQQESIEVNIDGSSDPCSLGKDMNFIFVGFSVEGTVLSRGTTEGPTGVTVSLSPTSMTTVTGEGGKFQFIGVPHGEYVLKLSHSIWNVQKEGKKVIIVDDSVLGISGLYVEGNRSSSSNQIKVEGFSVSGRVLTSPNGEGISGARILLDGVEVMTTDINGVFRLETLKTGQYTLKATAEGMKFDEVVTAVSPKTPSLPDLIPTSFLVCVSLKMPQDVLDTSSIHVDPGIPCDAAAKCCSFLPSGVHELSPRIPPLLKQKGIVLVPVTQKVDLTMGPVTSGIVFSQFKGSIKGKVKCVDGQGPCGNLKLQLIRNEDGTSATTETTADGKFIFKELLPGNYELSLDGTYWCWTETSKSIDIFDQDIADVVFEHKGYKLTVEASHETMLEAIDEAGRTQTFNLAVGKDEICLEYPGTYKLIPRGCHKFEKAEYTWKSVEPDSVTLHAVEHLLTGVASGKNVTSVSVLENAREISPVAVDKEGRFQIWTVPGNEYIFIPKSKYLLFVPPEIRMKAEDDCMIDVANFQGVQGVFLNGVVVPPLADARVEVRVKEGQNEMMKSSSTGLDGKYIVGPLPKENKYDVVVVKEGYQLTEIESGRWKAMKLASIVVEAKEKDSGNSLDGAVVTLAGGDSQRENKLTNEDGKLTFWSLLPGEYFIRPILKEYKFTPTSQIVTLVEGQSVTVAFEGERVAYSVRGKIFSLTGEGEGGVSVKAVGSGTCSEALEEAVSESSGVYRLRGLHQDCQYTVAAGAGNDKSIPPSVDIQVGSEDTQGVNFKVIRRSSEARIEMTVFIRPEVTTSGFLEAITARLYADDAADTPTWTGKPAHSGGFLLLPPLPHDKNYHIRLESATYTDLPEIILPSSMSHISVVLPVKRKYLSDSSEQSPSGRGSSLVPVLAIFCVLIALAIKTRGKQQARLAQQRRT</sequence>
<evidence type="ECO:0000259" key="10">
    <source>
        <dbReference type="Pfam" id="PF23141"/>
    </source>
</evidence>
<dbReference type="Gene3D" id="2.60.40.10">
    <property type="entry name" value="Immunoglobulins"/>
    <property type="match status" value="1"/>
</dbReference>
<dbReference type="AlphaFoldDB" id="A0A7R8ZI50"/>
<dbReference type="SUPFAM" id="SSF49478">
    <property type="entry name" value="Cna protein B-type domain"/>
    <property type="match status" value="2"/>
</dbReference>
<accession>A0A7R8ZI50</accession>
<dbReference type="InterPro" id="IPR055073">
    <property type="entry name" value="NOMO1-like_9th"/>
</dbReference>
<feature type="domain" description="NOMO second beta-sandwich" evidence="9">
    <location>
        <begin position="380"/>
        <end position="451"/>
    </location>
</feature>
<dbReference type="OrthoDB" id="10263633at2759"/>
<keyword evidence="4" id="KW-0256">Endoplasmic reticulum</keyword>
<evidence type="ECO:0000259" key="8">
    <source>
        <dbReference type="Pfam" id="PF22902"/>
    </source>
</evidence>
<dbReference type="InterPro" id="IPR055075">
    <property type="entry name" value="NOMO-like_N"/>
</dbReference>
<keyword evidence="3" id="KW-0732">Signal</keyword>
<keyword evidence="2" id="KW-0812">Transmembrane</keyword>
<dbReference type="GO" id="GO:0030246">
    <property type="term" value="F:carbohydrate binding"/>
    <property type="evidence" value="ECO:0007669"/>
    <property type="project" value="InterPro"/>
</dbReference>
<feature type="domain" description="NOMO seventh transthyretin-like" evidence="10">
    <location>
        <begin position="467"/>
        <end position="536"/>
    </location>
</feature>